<keyword evidence="2" id="KW-0813">Transport</keyword>
<sequence>MTKETTSGTTTKPLFACLAAALWLALPVGAAGLSDPFATDAVTPPRPTPQSAGRSADVPCAREVPAAPLTAVDAVDLTLCNNPQTREVWAAARYQAAQVGVAQAAWLPNLDGRLGASRLKNEQRNYNSNSAVLTLSWLVFDSGARSATGENARQLLEAAAATQDSTVQSLFLSALQAFYFAQATQAAVVSTTEAERAAREGFNAAESRYQVGVATPADRLLAQTALSQATLNRIRAEGDSRNALGALANVMGFPAGQALALAAPPATLPNDSFTREVAALIAEAEVRRPDLKAAEAQVRAAEAGVDLARAQGRPTISVSTGPTWTEIDRVSANGGVIAVAVNLPIFSGFDTTYRVRAAEAQVDVRTAQRDRLRNQVALDVWRAYQSLTTATQSLKTTLDLVASAEQSERVALGRYKAGVGTVLDLLTAQSALASARLQRIQAALDWFVFRATLAQSVGALDYTLLQPAAEGKR</sequence>
<dbReference type="GO" id="GO:0031640">
    <property type="term" value="P:killing of cells of another organism"/>
    <property type="evidence" value="ECO:0007669"/>
    <property type="project" value="UniProtKB-KW"/>
</dbReference>
<proteinExistence type="inferred from homology"/>
<feature type="chain" id="PRO_5039242408" description="Protein CyaE" evidence="3">
    <location>
        <begin position="31"/>
        <end position="473"/>
    </location>
</feature>
<comment type="function">
    <text evidence="2">CyaE is necessary for transport of calmodulin-sensitive adenylate cyclase-hemolysin (cyclolysin).</text>
</comment>
<dbReference type="EMBL" id="JADKBR010000017">
    <property type="protein sequence ID" value="MBK8891146.1"/>
    <property type="molecule type" value="Genomic_DNA"/>
</dbReference>
<name>A0A9D7LN90_9RHOO</name>
<keyword evidence="3" id="KW-0732">Signal</keyword>
<evidence type="ECO:0000256" key="1">
    <source>
        <dbReference type="ARBA" id="ARBA00007613"/>
    </source>
</evidence>
<comment type="similarity">
    <text evidence="1 2">Belongs to the outer membrane factor (OMF) (TC 1.B.17) family.</text>
</comment>
<keyword evidence="2" id="KW-0472">Membrane</keyword>
<dbReference type="PANTHER" id="PTHR30203:SF29">
    <property type="entry name" value="PROTEIN CYAE"/>
    <property type="match status" value="1"/>
</dbReference>
<evidence type="ECO:0000313" key="5">
    <source>
        <dbReference type="Proteomes" id="UP000808146"/>
    </source>
</evidence>
<dbReference type="AlphaFoldDB" id="A0A9D7LN90"/>
<dbReference type="InterPro" id="IPR028351">
    <property type="entry name" value="CyaE"/>
</dbReference>
<dbReference type="SUPFAM" id="SSF56954">
    <property type="entry name" value="Outer membrane efflux proteins (OEP)"/>
    <property type="match status" value="1"/>
</dbReference>
<evidence type="ECO:0000256" key="2">
    <source>
        <dbReference type="PIRNR" id="PIRNR001892"/>
    </source>
</evidence>
<comment type="subcellular location">
    <subcellularLocation>
        <location evidence="2">Cell outer membrane</location>
        <topology evidence="2">Peripheral membrane protein</topology>
    </subcellularLocation>
</comment>
<dbReference type="Gene3D" id="1.20.1600.10">
    <property type="entry name" value="Outer membrane efflux proteins (OEP)"/>
    <property type="match status" value="1"/>
</dbReference>
<dbReference type="GO" id="GO:0015562">
    <property type="term" value="F:efflux transmembrane transporter activity"/>
    <property type="evidence" value="ECO:0007669"/>
    <property type="project" value="InterPro"/>
</dbReference>
<dbReference type="Pfam" id="PF02321">
    <property type="entry name" value="OEP"/>
    <property type="match status" value="2"/>
</dbReference>
<dbReference type="GO" id="GO:0009279">
    <property type="term" value="C:cell outer membrane"/>
    <property type="evidence" value="ECO:0007669"/>
    <property type="project" value="UniProtKB-SubCell"/>
</dbReference>
<keyword evidence="2" id="KW-0354">Hemolysis</keyword>
<dbReference type="PIRSF" id="PIRSF001892">
    <property type="entry name" value="CyaE"/>
    <property type="match status" value="1"/>
</dbReference>
<feature type="signal peptide" evidence="3">
    <location>
        <begin position="1"/>
        <end position="30"/>
    </location>
</feature>
<protein>
    <recommendedName>
        <fullName evidence="2">Protein CyaE</fullName>
    </recommendedName>
</protein>
<dbReference type="PANTHER" id="PTHR30203">
    <property type="entry name" value="OUTER MEMBRANE CATION EFFLUX PROTEIN"/>
    <property type="match status" value="1"/>
</dbReference>
<comment type="caution">
    <text evidence="4">The sequence shown here is derived from an EMBL/GenBank/DDBJ whole genome shotgun (WGS) entry which is preliminary data.</text>
</comment>
<dbReference type="Proteomes" id="UP000808146">
    <property type="component" value="Unassembled WGS sequence"/>
</dbReference>
<reference evidence="4" key="1">
    <citation type="submission" date="2020-10" db="EMBL/GenBank/DDBJ databases">
        <title>Connecting structure to function with the recovery of over 1000 high-quality activated sludge metagenome-assembled genomes encoding full-length rRNA genes using long-read sequencing.</title>
        <authorList>
            <person name="Singleton C.M."/>
            <person name="Petriglieri F."/>
            <person name="Kristensen J.M."/>
            <person name="Kirkegaard R.H."/>
            <person name="Michaelsen T.Y."/>
            <person name="Andersen M.H."/>
            <person name="Karst S.M."/>
            <person name="Dueholm M.S."/>
            <person name="Nielsen P.H."/>
            <person name="Albertsen M."/>
        </authorList>
    </citation>
    <scope>NUCLEOTIDE SEQUENCE</scope>
    <source>
        <strain evidence="4">OdNE_18-Q3-R46-58_BAT3C.305</strain>
    </source>
</reference>
<evidence type="ECO:0000313" key="4">
    <source>
        <dbReference type="EMBL" id="MBK8891146.1"/>
    </source>
</evidence>
<accession>A0A9D7LN90</accession>
<keyword evidence="2" id="KW-0204">Cytolysis</keyword>
<organism evidence="4 5">
    <name type="scientific">Candidatus Dechloromonas phosphorivorans</name>
    <dbReference type="NCBI Taxonomy" id="2899244"/>
    <lineage>
        <taxon>Bacteria</taxon>
        <taxon>Pseudomonadati</taxon>
        <taxon>Pseudomonadota</taxon>
        <taxon>Betaproteobacteria</taxon>
        <taxon>Rhodocyclales</taxon>
        <taxon>Azonexaceae</taxon>
        <taxon>Dechloromonas</taxon>
    </lineage>
</organism>
<gene>
    <name evidence="4" type="ORF">IPN75_12645</name>
</gene>
<dbReference type="InterPro" id="IPR003423">
    <property type="entry name" value="OMP_efflux"/>
</dbReference>
<dbReference type="InterPro" id="IPR010131">
    <property type="entry name" value="MdtP/NodT-like"/>
</dbReference>
<keyword evidence="2" id="KW-0998">Cell outer membrane</keyword>
<evidence type="ECO:0000256" key="3">
    <source>
        <dbReference type="SAM" id="SignalP"/>
    </source>
</evidence>